<organism evidence="1 2">
    <name type="scientific">Mucilaginibacter pallidiroseus</name>
    <dbReference type="NCBI Taxonomy" id="2599295"/>
    <lineage>
        <taxon>Bacteria</taxon>
        <taxon>Pseudomonadati</taxon>
        <taxon>Bacteroidota</taxon>
        <taxon>Sphingobacteriia</taxon>
        <taxon>Sphingobacteriales</taxon>
        <taxon>Sphingobacteriaceae</taxon>
        <taxon>Mucilaginibacter</taxon>
    </lineage>
</organism>
<dbReference type="InterPro" id="IPR023214">
    <property type="entry name" value="HAD_sf"/>
</dbReference>
<accession>A0A563U0H6</accession>
<dbReference type="PANTHER" id="PTHR47478">
    <property type="match status" value="1"/>
</dbReference>
<dbReference type="RefSeq" id="WP_146383108.1">
    <property type="nucleotide sequence ID" value="NZ_VOEJ01000009.1"/>
</dbReference>
<dbReference type="SFLD" id="SFLDG01129">
    <property type="entry name" value="C1.5:_HAD__Beta-PGM__Phosphata"/>
    <property type="match status" value="1"/>
</dbReference>
<dbReference type="Gene3D" id="3.40.50.1000">
    <property type="entry name" value="HAD superfamily/HAD-like"/>
    <property type="match status" value="1"/>
</dbReference>
<dbReference type="InterPro" id="IPR006439">
    <property type="entry name" value="HAD-SF_hydro_IA"/>
</dbReference>
<dbReference type="Gene3D" id="1.10.150.520">
    <property type="match status" value="1"/>
</dbReference>
<sequence length="210" mass="24153">MKRVLILDLDNTIYPVKSVANDMFDFLFELIDEELGATDPQKAEEAKHELTRRPFQQIADDFGFSDELKSKGIEVLRSCEYNKPMQPYDVYSQLQKLDIDKYLVTTGFTKLQLSKVKMLGVAEDFKKVYVVDPEESSKTKGDVFQKIMVEGGYKAEEVLVIGDDPKSEIKFAKQLGIDTYLFDPENKYSDNEATYRQPDYREVSGIINQN</sequence>
<dbReference type="InterPro" id="IPR036412">
    <property type="entry name" value="HAD-like_sf"/>
</dbReference>
<evidence type="ECO:0000313" key="1">
    <source>
        <dbReference type="EMBL" id="TWR25137.1"/>
    </source>
</evidence>
<dbReference type="GO" id="GO:0016787">
    <property type="term" value="F:hydrolase activity"/>
    <property type="evidence" value="ECO:0007669"/>
    <property type="project" value="UniProtKB-KW"/>
</dbReference>
<dbReference type="EMBL" id="VOEJ01000009">
    <property type="protein sequence ID" value="TWR25137.1"/>
    <property type="molecule type" value="Genomic_DNA"/>
</dbReference>
<dbReference type="PANTHER" id="PTHR47478:SF1">
    <property type="entry name" value="PYRIMIDINE 5'-NUCLEOTIDASE YJJG"/>
    <property type="match status" value="1"/>
</dbReference>
<comment type="caution">
    <text evidence="1">The sequence shown here is derived from an EMBL/GenBank/DDBJ whole genome shotgun (WGS) entry which is preliminary data.</text>
</comment>
<dbReference type="CDD" id="cd01427">
    <property type="entry name" value="HAD_like"/>
    <property type="match status" value="1"/>
</dbReference>
<protein>
    <submittedName>
        <fullName evidence="1">HAD family hydrolase</fullName>
    </submittedName>
</protein>
<dbReference type="SUPFAM" id="SSF56784">
    <property type="entry name" value="HAD-like"/>
    <property type="match status" value="1"/>
</dbReference>
<dbReference type="OrthoDB" id="7059729at2"/>
<evidence type="ECO:0000313" key="2">
    <source>
        <dbReference type="Proteomes" id="UP000320042"/>
    </source>
</evidence>
<proteinExistence type="predicted"/>
<dbReference type="Proteomes" id="UP000320042">
    <property type="component" value="Unassembled WGS sequence"/>
</dbReference>
<name>A0A563U0H6_9SPHI</name>
<dbReference type="InterPro" id="IPR052550">
    <property type="entry name" value="Pyrimidine_5'-ntase_YjjG"/>
</dbReference>
<dbReference type="Pfam" id="PF00702">
    <property type="entry name" value="Hydrolase"/>
    <property type="match status" value="1"/>
</dbReference>
<dbReference type="SFLD" id="SFLDS00003">
    <property type="entry name" value="Haloacid_Dehalogenase"/>
    <property type="match status" value="1"/>
</dbReference>
<reference evidence="1 2" key="1">
    <citation type="submission" date="2019-07" db="EMBL/GenBank/DDBJ databases">
        <authorList>
            <person name="Kim J."/>
        </authorList>
    </citation>
    <scope>NUCLEOTIDE SEQUENCE [LARGE SCALE GENOMIC DNA]</scope>
    <source>
        <strain evidence="2">dk17</strain>
    </source>
</reference>
<keyword evidence="2" id="KW-1185">Reference proteome</keyword>
<dbReference type="NCBIfam" id="TIGR01549">
    <property type="entry name" value="HAD-SF-IA-v1"/>
    <property type="match status" value="1"/>
</dbReference>
<keyword evidence="1" id="KW-0378">Hydrolase</keyword>
<gene>
    <name evidence="1" type="ORF">FPZ43_16820</name>
</gene>
<dbReference type="AlphaFoldDB" id="A0A563U0H6"/>